<dbReference type="RefSeq" id="WP_226392714.1">
    <property type="nucleotide sequence ID" value="NZ_JADCKB010000012.1"/>
</dbReference>
<evidence type="ECO:0000259" key="4">
    <source>
        <dbReference type="PROSITE" id="PS51118"/>
    </source>
</evidence>
<evidence type="ECO:0000256" key="1">
    <source>
        <dbReference type="ARBA" id="ARBA00023015"/>
    </source>
</evidence>
<dbReference type="InterPro" id="IPR002577">
    <property type="entry name" value="HTH_HxlR"/>
</dbReference>
<keyword evidence="2" id="KW-0238">DNA-binding</keyword>
<gene>
    <name evidence="5" type="ORF">INF28_06780</name>
</gene>
<dbReference type="PROSITE" id="PS51118">
    <property type="entry name" value="HTH_HXLR"/>
    <property type="match status" value="1"/>
</dbReference>
<dbReference type="Gene3D" id="1.10.10.10">
    <property type="entry name" value="Winged helix-like DNA-binding domain superfamily/Winged helix DNA-binding domain"/>
    <property type="match status" value="1"/>
</dbReference>
<evidence type="ECO:0000256" key="3">
    <source>
        <dbReference type="ARBA" id="ARBA00023163"/>
    </source>
</evidence>
<dbReference type="PANTHER" id="PTHR33204">
    <property type="entry name" value="TRANSCRIPTIONAL REGULATOR, MARR FAMILY"/>
    <property type="match status" value="1"/>
</dbReference>
<evidence type="ECO:0000313" key="6">
    <source>
        <dbReference type="Proteomes" id="UP000806542"/>
    </source>
</evidence>
<evidence type="ECO:0000256" key="2">
    <source>
        <dbReference type="ARBA" id="ARBA00023125"/>
    </source>
</evidence>
<name>A0A9D5R964_9FIRM</name>
<keyword evidence="1" id="KW-0805">Transcription regulation</keyword>
<proteinExistence type="predicted"/>
<evidence type="ECO:0000313" key="5">
    <source>
        <dbReference type="EMBL" id="MBE5040164.1"/>
    </source>
</evidence>
<dbReference type="SUPFAM" id="SSF46785">
    <property type="entry name" value="Winged helix' DNA-binding domain"/>
    <property type="match status" value="1"/>
</dbReference>
<dbReference type="PANTHER" id="PTHR33204:SF29">
    <property type="entry name" value="TRANSCRIPTIONAL REGULATOR"/>
    <property type="match status" value="1"/>
</dbReference>
<dbReference type="EMBL" id="JADCKB010000012">
    <property type="protein sequence ID" value="MBE5040164.1"/>
    <property type="molecule type" value="Genomic_DNA"/>
</dbReference>
<reference evidence="5" key="1">
    <citation type="submission" date="2020-10" db="EMBL/GenBank/DDBJ databases">
        <title>ChiBAC.</title>
        <authorList>
            <person name="Zenner C."/>
            <person name="Hitch T.C.A."/>
            <person name="Clavel T."/>
        </authorList>
    </citation>
    <scope>NUCLEOTIDE SEQUENCE</scope>
    <source>
        <strain evidence="5">DSM 107454</strain>
    </source>
</reference>
<dbReference type="GO" id="GO:0003677">
    <property type="term" value="F:DNA binding"/>
    <property type="evidence" value="ECO:0007669"/>
    <property type="project" value="UniProtKB-KW"/>
</dbReference>
<dbReference type="AlphaFoldDB" id="A0A9D5R964"/>
<keyword evidence="6" id="KW-1185">Reference proteome</keyword>
<dbReference type="InterPro" id="IPR036390">
    <property type="entry name" value="WH_DNA-bd_sf"/>
</dbReference>
<accession>A0A9D5R964</accession>
<dbReference type="Pfam" id="PF01638">
    <property type="entry name" value="HxlR"/>
    <property type="match status" value="1"/>
</dbReference>
<dbReference type="InterPro" id="IPR036388">
    <property type="entry name" value="WH-like_DNA-bd_sf"/>
</dbReference>
<sequence>MDKIMTYEEYLRDVKKGIVTDLGNCPVTPLLLMLQGKWKTQILYELCIHDTVRFSTLKKELSGITNTMLTNSLRELEADGFINRVQFNEIPPHVEYSFTERGRDLMPIFYEIMVWGFKHESDQPKKDQPKND</sequence>
<comment type="caution">
    <text evidence="5">The sequence shown here is derived from an EMBL/GenBank/DDBJ whole genome shotgun (WGS) entry which is preliminary data.</text>
</comment>
<dbReference type="Proteomes" id="UP000806542">
    <property type="component" value="Unassembled WGS sequence"/>
</dbReference>
<feature type="domain" description="HTH hxlR-type" evidence="4">
    <location>
        <begin position="25"/>
        <end position="124"/>
    </location>
</feature>
<keyword evidence="3" id="KW-0804">Transcription</keyword>
<organism evidence="5 6">
    <name type="scientific">Ructibacterium gallinarum</name>
    <dbReference type="NCBI Taxonomy" id="2779355"/>
    <lineage>
        <taxon>Bacteria</taxon>
        <taxon>Bacillati</taxon>
        <taxon>Bacillota</taxon>
        <taxon>Clostridia</taxon>
        <taxon>Eubacteriales</taxon>
        <taxon>Oscillospiraceae</taxon>
        <taxon>Ructibacterium</taxon>
    </lineage>
</organism>
<protein>
    <submittedName>
        <fullName evidence="5">Winged helix-turn-helix transcriptional regulator</fullName>
    </submittedName>
</protein>